<evidence type="ECO:0000256" key="5">
    <source>
        <dbReference type="SAM" id="Phobius"/>
    </source>
</evidence>
<dbReference type="GO" id="GO:0046872">
    <property type="term" value="F:metal ion binding"/>
    <property type="evidence" value="ECO:0007669"/>
    <property type="project" value="UniProtKB-KW"/>
</dbReference>
<dbReference type="Proteomes" id="UP000588068">
    <property type="component" value="Unassembled WGS sequence"/>
</dbReference>
<feature type="transmembrane region" description="Helical" evidence="5">
    <location>
        <begin position="179"/>
        <end position="198"/>
    </location>
</feature>
<comment type="caution">
    <text evidence="7">The sequence shown here is derived from an EMBL/GenBank/DDBJ whole genome shotgun (WGS) entry which is preliminary data.</text>
</comment>
<evidence type="ECO:0000256" key="1">
    <source>
        <dbReference type="ARBA" id="ARBA00022617"/>
    </source>
</evidence>
<feature type="domain" description="Cytochrome c" evidence="6">
    <location>
        <begin position="317"/>
        <end position="398"/>
    </location>
</feature>
<dbReference type="InterPro" id="IPR036909">
    <property type="entry name" value="Cyt_c-like_dom_sf"/>
</dbReference>
<feature type="transmembrane region" description="Helical" evidence="5">
    <location>
        <begin position="15"/>
        <end position="34"/>
    </location>
</feature>
<organism evidence="7 8">
    <name type="scientific">Povalibacter uvarum</name>
    <dbReference type="NCBI Taxonomy" id="732238"/>
    <lineage>
        <taxon>Bacteria</taxon>
        <taxon>Pseudomonadati</taxon>
        <taxon>Pseudomonadota</taxon>
        <taxon>Gammaproteobacteria</taxon>
        <taxon>Steroidobacterales</taxon>
        <taxon>Steroidobacteraceae</taxon>
        <taxon>Povalibacter</taxon>
    </lineage>
</organism>
<keyword evidence="3 4" id="KW-0408">Iron</keyword>
<dbReference type="RefSeq" id="WP_184334886.1">
    <property type="nucleotide sequence ID" value="NZ_JACHHZ010000005.1"/>
</dbReference>
<evidence type="ECO:0000256" key="4">
    <source>
        <dbReference type="PROSITE-ProRule" id="PRU00433"/>
    </source>
</evidence>
<keyword evidence="8" id="KW-1185">Reference proteome</keyword>
<keyword evidence="1 4" id="KW-0349">Heme</keyword>
<dbReference type="InterPro" id="IPR010389">
    <property type="entry name" value="Urate_ox_N"/>
</dbReference>
<keyword evidence="5" id="KW-0812">Transmembrane</keyword>
<feature type="transmembrane region" description="Helical" evidence="5">
    <location>
        <begin position="286"/>
        <end position="305"/>
    </location>
</feature>
<feature type="transmembrane region" description="Helical" evidence="5">
    <location>
        <begin position="123"/>
        <end position="141"/>
    </location>
</feature>
<reference evidence="7 8" key="1">
    <citation type="submission" date="2020-08" db="EMBL/GenBank/DDBJ databases">
        <title>Genomic Encyclopedia of Type Strains, Phase IV (KMG-IV): sequencing the most valuable type-strain genomes for metagenomic binning, comparative biology and taxonomic classification.</title>
        <authorList>
            <person name="Goeker M."/>
        </authorList>
    </citation>
    <scope>NUCLEOTIDE SEQUENCE [LARGE SCALE GENOMIC DNA]</scope>
    <source>
        <strain evidence="7 8">DSM 26723</strain>
    </source>
</reference>
<evidence type="ECO:0000313" key="7">
    <source>
        <dbReference type="EMBL" id="MBB6095528.1"/>
    </source>
</evidence>
<dbReference type="Pfam" id="PF06181">
    <property type="entry name" value="Urate_ox_N"/>
    <property type="match status" value="1"/>
</dbReference>
<dbReference type="GO" id="GO:0020037">
    <property type="term" value="F:heme binding"/>
    <property type="evidence" value="ECO:0007669"/>
    <property type="project" value="InterPro"/>
</dbReference>
<evidence type="ECO:0000256" key="2">
    <source>
        <dbReference type="ARBA" id="ARBA00022723"/>
    </source>
</evidence>
<dbReference type="GO" id="GO:0009055">
    <property type="term" value="F:electron transfer activity"/>
    <property type="evidence" value="ECO:0007669"/>
    <property type="project" value="InterPro"/>
</dbReference>
<dbReference type="EMBL" id="JACHHZ010000005">
    <property type="protein sequence ID" value="MBB6095528.1"/>
    <property type="molecule type" value="Genomic_DNA"/>
</dbReference>
<sequence length="400" mass="43692">MEAYLFDWLSLLGRWLHLIAGIAWIGASFYFVWLDNHLLAPERKEAQDAGVAGELWAVHGGGFYHSQKYRVAPEKLPGTLHWFYWEAYTTWLSGFFLLCLLYYGRAELYLIDPAVAQLSKPMAIALGLGFLAGTWVIYDLLCRSPLGRNDRALGAVLAVLLALEAWALCHIFSGRGAFIQFGAALGTVMVANVFFVIIPGQRELVKAKLGNRAPDPIHGLRGKQRSVHNTYFTLPVLFTMISHHYAMTYGATRNWLVLIGLSIAGAAIRAWFVARHKAHERGGRTSPIPALIGIATLAVVAVALAPAQGNSTGAAPGQMAQIEAIFRARCQPCHSATPTFPGFAVAPNGMLLDTREHILASLPQTRQQLATNIMPIGNVTGMTAEERATVISWIDHGAPQ</sequence>
<dbReference type="InterPro" id="IPR009056">
    <property type="entry name" value="Cyt_c-like_dom"/>
</dbReference>
<evidence type="ECO:0000259" key="6">
    <source>
        <dbReference type="PROSITE" id="PS51007"/>
    </source>
</evidence>
<keyword evidence="2 4" id="KW-0479">Metal-binding</keyword>
<protein>
    <submittedName>
        <fullName evidence="7">Putative membrane protein</fullName>
    </submittedName>
</protein>
<evidence type="ECO:0000313" key="8">
    <source>
        <dbReference type="Proteomes" id="UP000588068"/>
    </source>
</evidence>
<proteinExistence type="predicted"/>
<dbReference type="AlphaFoldDB" id="A0A841HU69"/>
<keyword evidence="5" id="KW-1133">Transmembrane helix</keyword>
<feature type="transmembrane region" description="Helical" evidence="5">
    <location>
        <begin position="255"/>
        <end position="274"/>
    </location>
</feature>
<evidence type="ECO:0000256" key="3">
    <source>
        <dbReference type="ARBA" id="ARBA00023004"/>
    </source>
</evidence>
<dbReference type="PROSITE" id="PS51007">
    <property type="entry name" value="CYTC"/>
    <property type="match status" value="1"/>
</dbReference>
<keyword evidence="5" id="KW-0472">Membrane</keyword>
<dbReference type="SUPFAM" id="SSF46626">
    <property type="entry name" value="Cytochrome c"/>
    <property type="match status" value="1"/>
</dbReference>
<feature type="transmembrane region" description="Helical" evidence="5">
    <location>
        <begin position="82"/>
        <end position="103"/>
    </location>
</feature>
<name>A0A841HU69_9GAMM</name>
<accession>A0A841HU69</accession>
<feature type="transmembrane region" description="Helical" evidence="5">
    <location>
        <begin position="153"/>
        <end position="173"/>
    </location>
</feature>
<gene>
    <name evidence="7" type="ORF">HNQ60_004418</name>
</gene>